<dbReference type="GO" id="GO:0004252">
    <property type="term" value="F:serine-type endopeptidase activity"/>
    <property type="evidence" value="ECO:0007669"/>
    <property type="project" value="TreeGrafter"/>
</dbReference>
<evidence type="ECO:0000313" key="5">
    <source>
        <dbReference type="EMBL" id="ROQ29643.1"/>
    </source>
</evidence>
<dbReference type="Gene3D" id="3.40.50.1820">
    <property type="entry name" value="alpha/beta hydrolase"/>
    <property type="match status" value="1"/>
</dbReference>
<proteinExistence type="predicted"/>
<feature type="domain" description="Peptidase S9 prolyl oligopeptidase catalytic" evidence="4">
    <location>
        <begin position="461"/>
        <end position="667"/>
    </location>
</feature>
<evidence type="ECO:0000259" key="4">
    <source>
        <dbReference type="Pfam" id="PF00326"/>
    </source>
</evidence>
<dbReference type="Pfam" id="PF07676">
    <property type="entry name" value="PD40"/>
    <property type="match status" value="3"/>
</dbReference>
<keyword evidence="1" id="KW-0378">Hydrolase</keyword>
<dbReference type="InterPro" id="IPR011042">
    <property type="entry name" value="6-blade_b-propeller_TolB-like"/>
</dbReference>
<dbReference type="PANTHER" id="PTHR42776">
    <property type="entry name" value="SERINE PEPTIDASE S9 FAMILY MEMBER"/>
    <property type="match status" value="1"/>
</dbReference>
<dbReference type="SUPFAM" id="SSF53474">
    <property type="entry name" value="alpha/beta-Hydrolases"/>
    <property type="match status" value="1"/>
</dbReference>
<dbReference type="GO" id="GO:0006508">
    <property type="term" value="P:proteolysis"/>
    <property type="evidence" value="ECO:0007669"/>
    <property type="project" value="InterPro"/>
</dbReference>
<dbReference type="GO" id="GO:0004177">
    <property type="term" value="F:aminopeptidase activity"/>
    <property type="evidence" value="ECO:0007669"/>
    <property type="project" value="UniProtKB-KW"/>
</dbReference>
<dbReference type="InterPro" id="IPR011659">
    <property type="entry name" value="WD40"/>
</dbReference>
<evidence type="ECO:0000313" key="6">
    <source>
        <dbReference type="Proteomes" id="UP000268033"/>
    </source>
</evidence>
<dbReference type="InterPro" id="IPR001375">
    <property type="entry name" value="Peptidase_S9_cat"/>
</dbReference>
<protein>
    <submittedName>
        <fullName evidence="5">Dipeptidyl aminopeptidase/acylaminoacyl peptidase</fullName>
    </submittedName>
</protein>
<dbReference type="STRING" id="584787.GCA_001247655_02426"/>
<keyword evidence="3" id="KW-0732">Signal</keyword>
<keyword evidence="5" id="KW-0645">Protease</keyword>
<sequence length="670" mass="73729">MKPCAFALAMLAALPALAAEPFEPIDVFSLQYATDPELSPDGKAVAYVRTVMDIKSDRSLGNLWLAATDGKSDRPLTSGPHNARSPVWSPDGKKLLYIANDDGSNQLYLRWMDSGQTARLTNLTQSPGNISFSPDGKWIAFTMAVPNTPAPFAKMPAMPKGAHWAEPAKVIDKVYYRADGAGYLDDSITQLFVMGADGGAVRQLTKDPFNHGGSYSWDADSRSLVLSANRHQDWQFQPINTELYRVGLNGDITALTDRNGPDNNPRVSPNGKRIAYTGFDDKKLGYQNSALYLMNKDGSGKKVLATGLDRAIKDAFWDKSGDGLFVSFDDKGHTKLAYVSLAGKVTTLTDDMGGTELGRPYDSGSFSVAGNTLAYTRTSTSRPADVAVLTKGGKVRQLTHLNDDLFAFKQLGKVQEYWVRSKVDELPIQTWRVLPPDFDPAKQYPLLLEIHGGPFADYGARFAAEMQLYANAGYIVVYANPRGSTSYGEAFANRIHHNYPSHDYDDLMSVVDDAIAKGNVDTRNLFVTGGSGGGVLTAWIVGSTDRFRAAVVAKPVINWLSFTLTADFSPYFSQYWFAKKPWEDPMGYWQRSPLSKVGNVKTPTMLLTGESDYRTPISETEQFYQALKLQKVDTAMVRIPGAGHGLTARPSNLMRKVVYVLSWFDKHKAN</sequence>
<dbReference type="EMBL" id="RJUL01000002">
    <property type="protein sequence ID" value="ROQ29643.1"/>
    <property type="molecule type" value="Genomic_DNA"/>
</dbReference>
<gene>
    <name evidence="5" type="ORF">EDC28_1027</name>
</gene>
<dbReference type="PANTHER" id="PTHR42776:SF27">
    <property type="entry name" value="DIPEPTIDYL PEPTIDASE FAMILY MEMBER 6"/>
    <property type="match status" value="1"/>
</dbReference>
<feature type="signal peptide" evidence="3">
    <location>
        <begin position="1"/>
        <end position="18"/>
    </location>
</feature>
<dbReference type="SUPFAM" id="SSF82171">
    <property type="entry name" value="DPP6 N-terminal domain-like"/>
    <property type="match status" value="1"/>
</dbReference>
<dbReference type="AlphaFoldDB" id="A0A3N1PM45"/>
<dbReference type="Pfam" id="PF00326">
    <property type="entry name" value="Peptidase_S9"/>
    <property type="match status" value="1"/>
</dbReference>
<accession>A0A3N1PM45</accession>
<organism evidence="5 6">
    <name type="scientific">Gallaecimonas pentaromativorans</name>
    <dbReference type="NCBI Taxonomy" id="584787"/>
    <lineage>
        <taxon>Bacteria</taxon>
        <taxon>Pseudomonadati</taxon>
        <taxon>Pseudomonadota</taxon>
        <taxon>Gammaproteobacteria</taxon>
        <taxon>Enterobacterales</taxon>
        <taxon>Gallaecimonadaceae</taxon>
        <taxon>Gallaecimonas</taxon>
    </lineage>
</organism>
<dbReference type="Gene3D" id="2.120.10.30">
    <property type="entry name" value="TolB, C-terminal domain"/>
    <property type="match status" value="2"/>
</dbReference>
<comment type="caution">
    <text evidence="5">The sequence shown here is derived from an EMBL/GenBank/DDBJ whole genome shotgun (WGS) entry which is preliminary data.</text>
</comment>
<keyword evidence="6" id="KW-1185">Reference proteome</keyword>
<evidence type="ECO:0000256" key="2">
    <source>
        <dbReference type="ARBA" id="ARBA00022825"/>
    </source>
</evidence>
<reference evidence="5 6" key="1">
    <citation type="submission" date="2018-11" db="EMBL/GenBank/DDBJ databases">
        <title>Genomic Encyclopedia of Type Strains, Phase IV (KMG-IV): sequencing the most valuable type-strain genomes for metagenomic binning, comparative biology and taxonomic classification.</title>
        <authorList>
            <person name="Goeker M."/>
        </authorList>
    </citation>
    <scope>NUCLEOTIDE SEQUENCE [LARGE SCALE GENOMIC DNA]</scope>
    <source>
        <strain evidence="5 6">DSM 21945</strain>
    </source>
</reference>
<evidence type="ECO:0000256" key="3">
    <source>
        <dbReference type="SAM" id="SignalP"/>
    </source>
</evidence>
<evidence type="ECO:0000256" key="1">
    <source>
        <dbReference type="ARBA" id="ARBA00022801"/>
    </source>
</evidence>
<feature type="chain" id="PRO_5018098747" evidence="3">
    <location>
        <begin position="19"/>
        <end position="670"/>
    </location>
</feature>
<keyword evidence="5" id="KW-0031">Aminopeptidase</keyword>
<dbReference type="Proteomes" id="UP000268033">
    <property type="component" value="Unassembled WGS sequence"/>
</dbReference>
<dbReference type="InterPro" id="IPR029058">
    <property type="entry name" value="AB_hydrolase_fold"/>
</dbReference>
<name>A0A3N1PM45_9GAMM</name>
<dbReference type="RefSeq" id="WP_123420601.1">
    <property type="nucleotide sequence ID" value="NZ_RJUL01000002.1"/>
</dbReference>
<keyword evidence="2" id="KW-0720">Serine protease</keyword>